<dbReference type="PANTHER" id="PTHR41878:SF1">
    <property type="entry name" value="TNPR PROTEIN"/>
    <property type="match status" value="1"/>
</dbReference>
<dbReference type="PROSITE" id="PS01360">
    <property type="entry name" value="ZF_MYND_1"/>
    <property type="match status" value="1"/>
</dbReference>
<evidence type="ECO:0000256" key="1">
    <source>
        <dbReference type="ARBA" id="ARBA00022723"/>
    </source>
</evidence>
<name>A0A2P6NC09_9EUKA</name>
<dbReference type="PROSITE" id="PS50865">
    <property type="entry name" value="ZF_MYND_2"/>
    <property type="match status" value="1"/>
</dbReference>
<proteinExistence type="predicted"/>
<protein>
    <recommendedName>
        <fullName evidence="6">MYND-type domain-containing protein</fullName>
    </recommendedName>
</protein>
<dbReference type="OrthoDB" id="432970at2759"/>
<dbReference type="AlphaFoldDB" id="A0A2P6NC09"/>
<dbReference type="Pfam" id="PF07929">
    <property type="entry name" value="PRiA4_ORF3"/>
    <property type="match status" value="1"/>
</dbReference>
<evidence type="ECO:0000256" key="5">
    <source>
        <dbReference type="SAM" id="MobiDB-lite"/>
    </source>
</evidence>
<evidence type="ECO:0000256" key="4">
    <source>
        <dbReference type="PROSITE-ProRule" id="PRU00134"/>
    </source>
</evidence>
<dbReference type="Gene3D" id="6.10.140.2220">
    <property type="match status" value="1"/>
</dbReference>
<dbReference type="EMBL" id="MDYQ01000123">
    <property type="protein sequence ID" value="PRP81485.1"/>
    <property type="molecule type" value="Genomic_DNA"/>
</dbReference>
<dbReference type="InParanoid" id="A0A2P6NC09"/>
<dbReference type="GO" id="GO:0008270">
    <property type="term" value="F:zinc ion binding"/>
    <property type="evidence" value="ECO:0007669"/>
    <property type="project" value="UniProtKB-KW"/>
</dbReference>
<evidence type="ECO:0000313" key="7">
    <source>
        <dbReference type="EMBL" id="PRP81485.1"/>
    </source>
</evidence>
<keyword evidence="8" id="KW-1185">Reference proteome</keyword>
<keyword evidence="1" id="KW-0479">Metal-binding</keyword>
<dbReference type="SUPFAM" id="SSF159941">
    <property type="entry name" value="MM3350-like"/>
    <property type="match status" value="1"/>
</dbReference>
<organism evidence="7 8">
    <name type="scientific">Planoprotostelium fungivorum</name>
    <dbReference type="NCBI Taxonomy" id="1890364"/>
    <lineage>
        <taxon>Eukaryota</taxon>
        <taxon>Amoebozoa</taxon>
        <taxon>Evosea</taxon>
        <taxon>Variosea</taxon>
        <taxon>Cavosteliida</taxon>
        <taxon>Cavosteliaceae</taxon>
        <taxon>Planoprotostelium</taxon>
    </lineage>
</organism>
<dbReference type="InterPro" id="IPR002893">
    <property type="entry name" value="Znf_MYND"/>
</dbReference>
<comment type="caution">
    <text evidence="7">The sequence shown here is derived from an EMBL/GenBank/DDBJ whole genome shotgun (WGS) entry which is preliminary data.</text>
</comment>
<evidence type="ECO:0000256" key="3">
    <source>
        <dbReference type="ARBA" id="ARBA00022833"/>
    </source>
</evidence>
<feature type="region of interest" description="Disordered" evidence="5">
    <location>
        <begin position="1"/>
        <end position="20"/>
    </location>
</feature>
<dbReference type="InterPro" id="IPR012912">
    <property type="entry name" value="Plasmid_pRiA4b_Orf3-like"/>
</dbReference>
<keyword evidence="2 4" id="KW-0863">Zinc-finger</keyword>
<feature type="domain" description="MYND-type" evidence="6">
    <location>
        <begin position="315"/>
        <end position="351"/>
    </location>
</feature>
<dbReference type="SUPFAM" id="SSF144232">
    <property type="entry name" value="HIT/MYND zinc finger-like"/>
    <property type="match status" value="1"/>
</dbReference>
<keyword evidence="3" id="KW-0862">Zinc</keyword>
<dbReference type="Proteomes" id="UP000241769">
    <property type="component" value="Unassembled WGS sequence"/>
</dbReference>
<gene>
    <name evidence="7" type="ORF">PROFUN_10925</name>
</gene>
<accession>A0A2P6NC09</accession>
<dbReference type="Pfam" id="PF01753">
    <property type="entry name" value="zf-MYND"/>
    <property type="match status" value="1"/>
</dbReference>
<dbReference type="STRING" id="1890364.A0A2P6NC09"/>
<dbReference type="PANTHER" id="PTHR41878">
    <property type="entry name" value="LEXA REPRESSOR-RELATED"/>
    <property type="match status" value="1"/>
</dbReference>
<reference evidence="7 8" key="1">
    <citation type="journal article" date="2018" name="Genome Biol. Evol.">
        <title>Multiple Roots of Fruiting Body Formation in Amoebozoa.</title>
        <authorList>
            <person name="Hillmann F."/>
            <person name="Forbes G."/>
            <person name="Novohradska S."/>
            <person name="Ferling I."/>
            <person name="Riege K."/>
            <person name="Groth M."/>
            <person name="Westermann M."/>
            <person name="Marz M."/>
            <person name="Spaller T."/>
            <person name="Winckler T."/>
            <person name="Schaap P."/>
            <person name="Glockner G."/>
        </authorList>
    </citation>
    <scope>NUCLEOTIDE SEQUENCE [LARGE SCALE GENOMIC DNA]</scope>
    <source>
        <strain evidence="7 8">Jena</strain>
    </source>
</reference>
<evidence type="ECO:0000259" key="6">
    <source>
        <dbReference type="PROSITE" id="PS50865"/>
    </source>
</evidence>
<evidence type="ECO:0000256" key="2">
    <source>
        <dbReference type="ARBA" id="ARBA00022771"/>
    </source>
</evidence>
<dbReference type="Gene3D" id="3.10.290.30">
    <property type="entry name" value="MM3350-like"/>
    <property type="match status" value="1"/>
</dbReference>
<dbReference type="InterPro" id="IPR024047">
    <property type="entry name" value="MM3350-like_sf"/>
</dbReference>
<evidence type="ECO:0000313" key="8">
    <source>
        <dbReference type="Proteomes" id="UP000241769"/>
    </source>
</evidence>
<sequence>MTTAIKWESVEDSDDEKVSEADEPVDYGSLFMRAQQFALSTGPRPEVVKKTKEMTKRLVSAGPFISKSYIIKIYLTNIKPLIYRRLRVPGSLTLHSFHDKVIAPAMGWCRNYHAYYFKELPDQSKDSNTVGVVFGPVDSGAIDMMHRGIHGVELVDDRAYKIGEFLQKVGDKLRYNYDLGDQFRHKIVVEQVIDQPSSDEANTVEVLDGWGACPPEDGHGNHSYVDDLIQLTTGTSKKKRELLDRMSNSSNYRGEAFDPSSFSLKACQRRVMLALQSKTSANDASNLATFDVRSGRVFGGKFENTVNLGEKTTDCPVCRQPSTQKCSRCKVVYYCGREHQKEHWKEHKKTCSKEVTMEEEPQKMLPGGMSR</sequence>
<feature type="compositionally biased region" description="Acidic residues" evidence="5">
    <location>
        <begin position="10"/>
        <end position="20"/>
    </location>
</feature>